<gene>
    <name evidence="1" type="ORF">ACFPZ3_13630</name>
</gene>
<dbReference type="RefSeq" id="WP_379514417.1">
    <property type="nucleotide sequence ID" value="NZ_JBHSPA010000017.1"/>
</dbReference>
<sequence length="81" mass="9318">MVSRGRHQHNEINAAIKRIRKIDSLLVVESHNGHRWGWVECVCATTRYKIWCTPRNPGDHANDILRWVDEHAACGASEEES</sequence>
<evidence type="ECO:0000313" key="1">
    <source>
        <dbReference type="EMBL" id="MFC5824896.1"/>
    </source>
</evidence>
<proteinExistence type="predicted"/>
<dbReference type="EMBL" id="JBHSPA010000017">
    <property type="protein sequence ID" value="MFC5824896.1"/>
    <property type="molecule type" value="Genomic_DNA"/>
</dbReference>
<organism evidence="1 2">
    <name type="scientific">Nonomuraea insulae</name>
    <dbReference type="NCBI Taxonomy" id="1616787"/>
    <lineage>
        <taxon>Bacteria</taxon>
        <taxon>Bacillati</taxon>
        <taxon>Actinomycetota</taxon>
        <taxon>Actinomycetes</taxon>
        <taxon>Streptosporangiales</taxon>
        <taxon>Streptosporangiaceae</taxon>
        <taxon>Nonomuraea</taxon>
    </lineage>
</organism>
<reference evidence="2" key="1">
    <citation type="journal article" date="2019" name="Int. J. Syst. Evol. Microbiol.">
        <title>The Global Catalogue of Microorganisms (GCM) 10K type strain sequencing project: providing services to taxonomists for standard genome sequencing and annotation.</title>
        <authorList>
            <consortium name="The Broad Institute Genomics Platform"/>
            <consortium name="The Broad Institute Genome Sequencing Center for Infectious Disease"/>
            <person name="Wu L."/>
            <person name="Ma J."/>
        </authorList>
    </citation>
    <scope>NUCLEOTIDE SEQUENCE [LARGE SCALE GENOMIC DNA]</scope>
    <source>
        <strain evidence="2">CCUG 53903</strain>
    </source>
</reference>
<name>A0ABW1CGQ8_9ACTN</name>
<comment type="caution">
    <text evidence="1">The sequence shown here is derived from an EMBL/GenBank/DDBJ whole genome shotgun (WGS) entry which is preliminary data.</text>
</comment>
<keyword evidence="2" id="KW-1185">Reference proteome</keyword>
<protein>
    <submittedName>
        <fullName evidence="1">Uncharacterized protein</fullName>
    </submittedName>
</protein>
<dbReference type="Proteomes" id="UP001596058">
    <property type="component" value="Unassembled WGS sequence"/>
</dbReference>
<accession>A0ABW1CGQ8</accession>
<evidence type="ECO:0000313" key="2">
    <source>
        <dbReference type="Proteomes" id="UP001596058"/>
    </source>
</evidence>